<dbReference type="Proteomes" id="UP000177998">
    <property type="component" value="Unassembled WGS sequence"/>
</dbReference>
<name>A0A1F6FX56_9BACT</name>
<accession>A0A1F6FX56</accession>
<protein>
    <submittedName>
        <fullName evidence="2">Uncharacterized protein</fullName>
    </submittedName>
</protein>
<proteinExistence type="predicted"/>
<dbReference type="EMBL" id="MFMZ01000046">
    <property type="protein sequence ID" value="OGG90443.1"/>
    <property type="molecule type" value="Genomic_DNA"/>
</dbReference>
<evidence type="ECO:0000313" key="3">
    <source>
        <dbReference type="Proteomes" id="UP000177998"/>
    </source>
</evidence>
<organism evidence="2 3">
    <name type="scientific">Candidatus Kuenenbacteria bacterium RIFCSPLOWO2_02_FULL_42_16</name>
    <dbReference type="NCBI Taxonomy" id="1798564"/>
    <lineage>
        <taxon>Bacteria</taxon>
        <taxon>Candidatus Kueneniibacteriota</taxon>
    </lineage>
</organism>
<comment type="caution">
    <text evidence="2">The sequence shown here is derived from an EMBL/GenBank/DDBJ whole genome shotgun (WGS) entry which is preliminary data.</text>
</comment>
<sequence>MILDKQNLWRRISKSEIRNSAAEKSESESEGGQKFPACRLPALPTGRQAAGRSCQRSWRTAN</sequence>
<feature type="compositionally biased region" description="Basic and acidic residues" evidence="1">
    <location>
        <begin position="16"/>
        <end position="27"/>
    </location>
</feature>
<dbReference type="AlphaFoldDB" id="A0A1F6FX56"/>
<evidence type="ECO:0000256" key="1">
    <source>
        <dbReference type="SAM" id="MobiDB-lite"/>
    </source>
</evidence>
<evidence type="ECO:0000313" key="2">
    <source>
        <dbReference type="EMBL" id="OGG90443.1"/>
    </source>
</evidence>
<gene>
    <name evidence="2" type="ORF">A3H55_03155</name>
</gene>
<reference evidence="2 3" key="1">
    <citation type="journal article" date="2016" name="Nat. Commun.">
        <title>Thousands of microbial genomes shed light on interconnected biogeochemical processes in an aquifer system.</title>
        <authorList>
            <person name="Anantharaman K."/>
            <person name="Brown C.T."/>
            <person name="Hug L.A."/>
            <person name="Sharon I."/>
            <person name="Castelle C.J."/>
            <person name="Probst A.J."/>
            <person name="Thomas B.C."/>
            <person name="Singh A."/>
            <person name="Wilkins M.J."/>
            <person name="Karaoz U."/>
            <person name="Brodie E.L."/>
            <person name="Williams K.H."/>
            <person name="Hubbard S.S."/>
            <person name="Banfield J.F."/>
        </authorList>
    </citation>
    <scope>NUCLEOTIDE SEQUENCE [LARGE SCALE GENOMIC DNA]</scope>
</reference>
<feature type="region of interest" description="Disordered" evidence="1">
    <location>
        <begin position="16"/>
        <end position="62"/>
    </location>
</feature>